<reference evidence="2" key="1">
    <citation type="journal article" date="2016" name="Nature">
        <title>Genome evolution in the allotetraploid frog Xenopus laevis.</title>
        <authorList>
            <person name="Session A.M."/>
            <person name="Uno Y."/>
            <person name="Kwon T."/>
            <person name="Chapman J.A."/>
            <person name="Toyoda A."/>
            <person name="Takahashi S."/>
            <person name="Fukui A."/>
            <person name="Hikosaka A."/>
            <person name="Suzuki A."/>
            <person name="Kondo M."/>
            <person name="van Heeringen S.J."/>
            <person name="Quigley I."/>
            <person name="Heinz S."/>
            <person name="Ogino H."/>
            <person name="Ochi H."/>
            <person name="Hellsten U."/>
            <person name="Lyons J.B."/>
            <person name="Simakov O."/>
            <person name="Putnam N."/>
            <person name="Stites J."/>
            <person name="Kuroki Y."/>
            <person name="Tanaka T."/>
            <person name="Michiue T."/>
            <person name="Watanabe M."/>
            <person name="Bogdanovic O."/>
            <person name="Lister R."/>
            <person name="Georgiou G."/>
            <person name="Paranjpe S.S."/>
            <person name="van Kruijsbergen I."/>
            <person name="Shu S."/>
            <person name="Carlson J."/>
            <person name="Kinoshita T."/>
            <person name="Ohta Y."/>
            <person name="Mawaribuchi S."/>
            <person name="Jenkins J."/>
            <person name="Grimwood J."/>
            <person name="Schmutz J."/>
            <person name="Mitros T."/>
            <person name="Mozaffari S.V."/>
            <person name="Suzuki Y."/>
            <person name="Haramoto Y."/>
            <person name="Yamamoto T.S."/>
            <person name="Takagi C."/>
            <person name="Heald R."/>
            <person name="Miller K."/>
            <person name="Haudenschild C."/>
            <person name="Kitzman J."/>
            <person name="Nakayama T."/>
            <person name="Izutsu Y."/>
            <person name="Robert J."/>
            <person name="Fortriede J."/>
            <person name="Burns K."/>
            <person name="Lotay V."/>
            <person name="Karimi K."/>
            <person name="Yasuoka Y."/>
            <person name="Dichmann D.S."/>
            <person name="Flajnik M.F."/>
            <person name="Houston D.W."/>
            <person name="Shendure J."/>
            <person name="DuPasquier L."/>
            <person name="Vize P.D."/>
            <person name="Zorn A.M."/>
            <person name="Ito M."/>
            <person name="Marcotte E.M."/>
            <person name="Wallingford J.B."/>
            <person name="Ito Y."/>
            <person name="Asashima M."/>
            <person name="Ueno N."/>
            <person name="Matsuda Y."/>
            <person name="Veenstra G.J."/>
            <person name="Fujiyama A."/>
            <person name="Harland R.M."/>
            <person name="Taira M."/>
            <person name="Rokhsar D.S."/>
        </authorList>
    </citation>
    <scope>NUCLEOTIDE SEQUENCE [LARGE SCALE GENOMIC DNA]</scope>
    <source>
        <strain evidence="2">J</strain>
    </source>
</reference>
<dbReference type="AlphaFoldDB" id="A0A974CW37"/>
<organism evidence="1 2">
    <name type="scientific">Xenopus laevis</name>
    <name type="common">African clawed frog</name>
    <dbReference type="NCBI Taxonomy" id="8355"/>
    <lineage>
        <taxon>Eukaryota</taxon>
        <taxon>Metazoa</taxon>
        <taxon>Chordata</taxon>
        <taxon>Craniata</taxon>
        <taxon>Vertebrata</taxon>
        <taxon>Euteleostomi</taxon>
        <taxon>Amphibia</taxon>
        <taxon>Batrachia</taxon>
        <taxon>Anura</taxon>
        <taxon>Pipoidea</taxon>
        <taxon>Pipidae</taxon>
        <taxon>Xenopodinae</taxon>
        <taxon>Xenopus</taxon>
        <taxon>Xenopus</taxon>
    </lineage>
</organism>
<dbReference type="Gene3D" id="3.40.50.1110">
    <property type="entry name" value="SGNH hydrolase"/>
    <property type="match status" value="1"/>
</dbReference>
<gene>
    <name evidence="1" type="ORF">XELAEV_18027775mg</name>
</gene>
<feature type="non-terminal residue" evidence="1">
    <location>
        <position position="1"/>
    </location>
</feature>
<dbReference type="Proteomes" id="UP000694892">
    <property type="component" value="Chromosome 5L"/>
</dbReference>
<sequence>IPPVYCWIIGHSYVKWAALRATERTYKRQLGLSEQEVRIRWRGIPGLQWKQILPEVLQLRGMGPGPKILVIHAGGNDLGTMKNVDLINNIKQDIAKCCARINGLIVVWSEVVARSFWRGARNHKAIEKCRIKLNVSVSKFVKSIGGISIRHRELEKDNKSLLRNDGVHLNPIGLDILNMDFYTGIEKALAVLGRKSS</sequence>
<dbReference type="OMA" id="TIRHEVW"/>
<protein>
    <recommendedName>
        <fullName evidence="3">SGNH hydrolase-type esterase domain-containing protein</fullName>
    </recommendedName>
</protein>
<name>A0A974CW37_XENLA</name>
<proteinExistence type="predicted"/>
<evidence type="ECO:0000313" key="1">
    <source>
        <dbReference type="EMBL" id="OCT80963.1"/>
    </source>
</evidence>
<evidence type="ECO:0000313" key="2">
    <source>
        <dbReference type="Proteomes" id="UP000694892"/>
    </source>
</evidence>
<evidence type="ECO:0008006" key="3">
    <source>
        <dbReference type="Google" id="ProtNLM"/>
    </source>
</evidence>
<accession>A0A974CW37</accession>
<dbReference type="CDD" id="cd00229">
    <property type="entry name" value="SGNH_hydrolase"/>
    <property type="match status" value="1"/>
</dbReference>
<dbReference type="InterPro" id="IPR036514">
    <property type="entry name" value="SGNH_hydro_sf"/>
</dbReference>
<dbReference type="SUPFAM" id="SSF52266">
    <property type="entry name" value="SGNH hydrolase"/>
    <property type="match status" value="1"/>
</dbReference>
<dbReference type="EMBL" id="CM004474">
    <property type="protein sequence ID" value="OCT80963.1"/>
    <property type="molecule type" value="Genomic_DNA"/>
</dbReference>